<comment type="caution">
    <text evidence="1">The sequence shown here is derived from an EMBL/GenBank/DDBJ whole genome shotgun (WGS) entry which is preliminary data.</text>
</comment>
<reference evidence="1 2" key="2">
    <citation type="submission" date="2007-10" db="EMBL/GenBank/DDBJ databases">
        <authorList>
            <person name="Fulton L."/>
            <person name="Clifton S."/>
            <person name="Fulton B."/>
            <person name="Xu J."/>
            <person name="Minx P."/>
            <person name="Pepin K.H."/>
            <person name="Johnson M."/>
            <person name="Thiruvilangam P."/>
            <person name="Bhonagiri V."/>
            <person name="Nash W.E."/>
            <person name="Wang C."/>
            <person name="Mardis E.R."/>
            <person name="Wilson R.K."/>
        </authorList>
    </citation>
    <scope>NUCLEOTIDE SEQUENCE [LARGE SCALE GENOMIC DNA]</scope>
    <source>
        <strain evidence="1 2">ATCC 27755</strain>
    </source>
</reference>
<dbReference type="Proteomes" id="UP000005359">
    <property type="component" value="Unassembled WGS sequence"/>
</dbReference>
<gene>
    <name evidence="1" type="ORF">DORFOR_02682</name>
</gene>
<dbReference type="eggNOG" id="ENOG50344Z0">
    <property type="taxonomic scope" value="Bacteria"/>
</dbReference>
<evidence type="ECO:0000313" key="1">
    <source>
        <dbReference type="EMBL" id="EDR46075.1"/>
    </source>
</evidence>
<proteinExistence type="predicted"/>
<evidence type="ECO:0000313" key="2">
    <source>
        <dbReference type="Proteomes" id="UP000005359"/>
    </source>
</evidence>
<organism evidence="1 2">
    <name type="scientific">Dorea formicigenerans ATCC 27755</name>
    <dbReference type="NCBI Taxonomy" id="411461"/>
    <lineage>
        <taxon>Bacteria</taxon>
        <taxon>Bacillati</taxon>
        <taxon>Bacillota</taxon>
        <taxon>Clostridia</taxon>
        <taxon>Lachnospirales</taxon>
        <taxon>Lachnospiraceae</taxon>
        <taxon>Dorea</taxon>
    </lineage>
</organism>
<sequence>MGHFEKEKIMTKENIKTNTSLRYSQYRKRLSHTFSFKKLKKQIETLHDQEFIINVPIGGVADGR</sequence>
<reference evidence="1 2" key="1">
    <citation type="submission" date="2007-10" db="EMBL/GenBank/DDBJ databases">
        <title>Draft genome sequence of Dorea formicigenerans(ATCC 27755).</title>
        <authorList>
            <person name="Sudarsanam P."/>
            <person name="Ley R."/>
            <person name="Guruge J."/>
            <person name="Turnbaugh P.J."/>
            <person name="Mahowald M."/>
            <person name="Liep D."/>
            <person name="Gordon J."/>
        </authorList>
    </citation>
    <scope>NUCLEOTIDE SEQUENCE [LARGE SCALE GENOMIC DNA]</scope>
    <source>
        <strain evidence="1 2">ATCC 27755</strain>
    </source>
</reference>
<dbReference type="AlphaFoldDB" id="B0G8S1"/>
<protein>
    <submittedName>
        <fullName evidence="1">Uncharacterized protein</fullName>
    </submittedName>
</protein>
<dbReference type="EMBL" id="AAXA02000015">
    <property type="protein sequence ID" value="EDR46075.1"/>
    <property type="molecule type" value="Genomic_DNA"/>
</dbReference>
<dbReference type="PaxDb" id="411461-DORFOR_02682"/>
<accession>B0G8S1</accession>
<name>B0G8S1_9FIRM</name>
<dbReference type="STRING" id="411461.DORFOR_02682"/>